<keyword evidence="2" id="KW-1185">Reference proteome</keyword>
<reference evidence="1" key="1">
    <citation type="submission" date="2021-02" db="EMBL/GenBank/DDBJ databases">
        <authorList>
            <consortium name="DOE Joint Genome Institute"/>
            <person name="Ahrendt S."/>
            <person name="Looney B.P."/>
            <person name="Miyauchi S."/>
            <person name="Morin E."/>
            <person name="Drula E."/>
            <person name="Courty P.E."/>
            <person name="Chicoki N."/>
            <person name="Fauchery L."/>
            <person name="Kohler A."/>
            <person name="Kuo A."/>
            <person name="Labutti K."/>
            <person name="Pangilinan J."/>
            <person name="Lipzen A."/>
            <person name="Riley R."/>
            <person name="Andreopoulos W."/>
            <person name="He G."/>
            <person name="Johnson J."/>
            <person name="Barry K.W."/>
            <person name="Grigoriev I.V."/>
            <person name="Nagy L."/>
            <person name="Hibbett D."/>
            <person name="Henrissat B."/>
            <person name="Matheny P.B."/>
            <person name="Labbe J."/>
            <person name="Martin F."/>
        </authorList>
    </citation>
    <scope>NUCLEOTIDE SEQUENCE</scope>
    <source>
        <strain evidence="1">EC-137</strain>
    </source>
</reference>
<evidence type="ECO:0000313" key="1">
    <source>
        <dbReference type="EMBL" id="KAI0032150.1"/>
    </source>
</evidence>
<gene>
    <name evidence="1" type="ORF">K488DRAFT_50527</name>
</gene>
<evidence type="ECO:0000313" key="2">
    <source>
        <dbReference type="Proteomes" id="UP000814128"/>
    </source>
</evidence>
<dbReference type="Proteomes" id="UP000814128">
    <property type="component" value="Unassembled WGS sequence"/>
</dbReference>
<protein>
    <submittedName>
        <fullName evidence="1">Uncharacterized protein</fullName>
    </submittedName>
</protein>
<sequence length="96" mass="11087">EGLKDKDEFKSKIIGTREFSADDVELSSYLNHVLAWWRGKREAEGVSPGQTMRCLSCEYRNGCEWREKKAHEIDIRLGKVQENEECGFTNKATSIF</sequence>
<feature type="non-terminal residue" evidence="1">
    <location>
        <position position="1"/>
    </location>
</feature>
<dbReference type="EMBL" id="MU273555">
    <property type="protein sequence ID" value="KAI0032150.1"/>
    <property type="molecule type" value="Genomic_DNA"/>
</dbReference>
<name>A0ACB8QKH2_9AGAM</name>
<proteinExistence type="predicted"/>
<comment type="caution">
    <text evidence="1">The sequence shown here is derived from an EMBL/GenBank/DDBJ whole genome shotgun (WGS) entry which is preliminary data.</text>
</comment>
<reference evidence="1" key="2">
    <citation type="journal article" date="2022" name="New Phytol.">
        <title>Evolutionary transition to the ectomycorrhizal habit in the genomes of a hyperdiverse lineage of mushroom-forming fungi.</title>
        <authorList>
            <person name="Looney B."/>
            <person name="Miyauchi S."/>
            <person name="Morin E."/>
            <person name="Drula E."/>
            <person name="Courty P.E."/>
            <person name="Kohler A."/>
            <person name="Kuo A."/>
            <person name="LaButti K."/>
            <person name="Pangilinan J."/>
            <person name="Lipzen A."/>
            <person name="Riley R."/>
            <person name="Andreopoulos W."/>
            <person name="He G."/>
            <person name="Johnson J."/>
            <person name="Nolan M."/>
            <person name="Tritt A."/>
            <person name="Barry K.W."/>
            <person name="Grigoriev I.V."/>
            <person name="Nagy L.G."/>
            <person name="Hibbett D."/>
            <person name="Henrissat B."/>
            <person name="Matheny P.B."/>
            <person name="Labbe J."/>
            <person name="Martin F.M."/>
        </authorList>
    </citation>
    <scope>NUCLEOTIDE SEQUENCE</scope>
    <source>
        <strain evidence="1">EC-137</strain>
    </source>
</reference>
<accession>A0ACB8QKH2</accession>
<organism evidence="1 2">
    <name type="scientific">Vararia minispora EC-137</name>
    <dbReference type="NCBI Taxonomy" id="1314806"/>
    <lineage>
        <taxon>Eukaryota</taxon>
        <taxon>Fungi</taxon>
        <taxon>Dikarya</taxon>
        <taxon>Basidiomycota</taxon>
        <taxon>Agaricomycotina</taxon>
        <taxon>Agaricomycetes</taxon>
        <taxon>Russulales</taxon>
        <taxon>Lachnocladiaceae</taxon>
        <taxon>Vararia</taxon>
    </lineage>
</organism>